<dbReference type="GeneID" id="3701239"/>
<evidence type="ECO:0000256" key="1">
    <source>
        <dbReference type="SAM" id="MobiDB-lite"/>
    </source>
</evidence>
<evidence type="ECO:0000313" key="3">
    <source>
        <dbReference type="Proteomes" id="UP000002698"/>
    </source>
</evidence>
<dbReference type="HOGENOM" id="CLU_1987686_0_0_2"/>
<proteinExistence type="predicted"/>
<feature type="region of interest" description="Disordered" evidence="1">
    <location>
        <begin position="52"/>
        <end position="88"/>
    </location>
</feature>
<accession>A0A1U7EVC7</accession>
<reference evidence="2 3" key="1">
    <citation type="journal article" date="2005" name="Genome Res.">
        <title>Living with two extremes: conclusions from the genome sequence of Natronomonas pharaonis.</title>
        <authorList>
            <person name="Falb M."/>
            <person name="Pfeiffer F."/>
            <person name="Palm P."/>
            <person name="Rodewald K."/>
            <person name="Hickmann V."/>
            <person name="Tittor J."/>
            <person name="Oesterhelt D."/>
        </authorList>
    </citation>
    <scope>NUCLEOTIDE SEQUENCE [LARGE SCALE GENOMIC DNA]</scope>
    <source>
        <strain evidence="3">ATCC 35678 / DSM 2160 / CIP 103997 / JCM 8858 / NBRC 14720 / NCIMB 2260 / Gabara</strain>
    </source>
</reference>
<gene>
    <name evidence="2" type="ordered locus">NP_1726A</name>
</gene>
<name>A0A1U7EVC7_NATPD</name>
<dbReference type="RefSeq" id="WP_011322587.1">
    <property type="nucleotide sequence ID" value="NC_007426.1"/>
</dbReference>
<dbReference type="OrthoDB" id="380426at2157"/>
<dbReference type="Proteomes" id="UP000002698">
    <property type="component" value="Chromosome"/>
</dbReference>
<keyword evidence="3" id="KW-1185">Reference proteome</keyword>
<dbReference type="EMBL" id="CR936257">
    <property type="protein sequence ID" value="CAI48954.1"/>
    <property type="molecule type" value="Genomic_DNA"/>
</dbReference>
<protein>
    <submittedName>
        <fullName evidence="2">Uncharacterized protein</fullName>
    </submittedName>
</protein>
<dbReference type="AlphaFoldDB" id="A0A1U7EVC7"/>
<sequence>MVNGSDGQDVLPDLEAVRPRAYADDDPAAVLRFSNGARLRYRAGETAIFEEWVPPASGSPARSHEVSTPTPHEGTAEPTTDGRPSSRALSDKAIAAVGSYLSFDSRTDAAFTWGEANVDVLFGDT</sequence>
<organism evidence="2 3">
    <name type="scientific">Natronomonas pharaonis (strain ATCC 35678 / DSM 2160 / CIP 103997 / JCM 8858 / NBRC 14720 / NCIMB 2260 / Gabara)</name>
    <name type="common">Halobacterium pharaonis</name>
    <dbReference type="NCBI Taxonomy" id="348780"/>
    <lineage>
        <taxon>Archaea</taxon>
        <taxon>Methanobacteriati</taxon>
        <taxon>Methanobacteriota</taxon>
        <taxon>Stenosarchaea group</taxon>
        <taxon>Halobacteria</taxon>
        <taxon>Halobacteriales</taxon>
        <taxon>Natronomonadaceae</taxon>
        <taxon>Natronomonas</taxon>
    </lineage>
</organism>
<dbReference type="STRING" id="348780.NP_1726A"/>
<evidence type="ECO:0000313" key="2">
    <source>
        <dbReference type="EMBL" id="CAI48954.1"/>
    </source>
</evidence>
<dbReference type="KEGG" id="nph:NP_1726A"/>
<dbReference type="EnsemblBacteria" id="CAI48954">
    <property type="protein sequence ID" value="CAI48954"/>
    <property type="gene ID" value="NP_1726A"/>
</dbReference>